<accession>A0A6S4PA08</accession>
<dbReference type="GeneID" id="55412410"/>
<sequence length="40" mass="4864">MIIYGYTPKMWLNRGLSYIKNMDKRIIALFIAWSIILWVM</sequence>
<keyword evidence="2" id="KW-1185">Reference proteome</keyword>
<proteinExistence type="predicted"/>
<dbReference type="RefSeq" id="YP_009777834.1">
    <property type="nucleotide sequence ID" value="NC_047705.1"/>
</dbReference>
<evidence type="ECO:0000313" key="1">
    <source>
        <dbReference type="EMBL" id="BAQ94292.1"/>
    </source>
</evidence>
<reference evidence="1 2" key="1">
    <citation type="journal article" date="2013" name="PLoS Genet.">
        <title>Expanding the Marine Virosphere Using Metagenomics.</title>
        <authorList>
            <person name="Mizuno C.M."/>
            <person name="Rodriguez-Valera F."/>
            <person name="Kimes N.E."/>
            <person name="Ghai R."/>
        </authorList>
    </citation>
    <scope>NUCLEOTIDE SEQUENCE [LARGE SCALE GENOMIC DNA]</scope>
    <source>
        <strain evidence="1">UvMED-CGR-U-MedDCM-OCT-S46-C10</strain>
    </source>
</reference>
<organism evidence="1 2">
    <name type="scientific">uncultured phage MedDCM-OCT-S46-C10</name>
    <dbReference type="NCBI Taxonomy" id="2741074"/>
    <lineage>
        <taxon>Viruses</taxon>
        <taxon>Duplodnaviria</taxon>
        <taxon>Heunggongvirae</taxon>
        <taxon>Uroviricota</taxon>
        <taxon>Caudoviricetes</taxon>
        <taxon>Autographivirales</taxon>
        <taxon>Foussvirus</taxon>
        <taxon>Foussvirus S46C10</taxon>
    </lineage>
</organism>
<dbReference type="Proteomes" id="UP000504935">
    <property type="component" value="Segment"/>
</dbReference>
<dbReference type="KEGG" id="vg:55412410"/>
<dbReference type="EMBL" id="AP013545">
    <property type="protein sequence ID" value="BAQ94292.1"/>
    <property type="molecule type" value="Genomic_DNA"/>
</dbReference>
<name>A0A6S4PA08_9CAUD</name>
<protein>
    <submittedName>
        <fullName evidence="1">Uncharacterized protein</fullName>
    </submittedName>
</protein>
<evidence type="ECO:0000313" key="2">
    <source>
        <dbReference type="Proteomes" id="UP000504935"/>
    </source>
</evidence>